<proteinExistence type="predicted"/>
<sequence length="96" mass="10519">QWILSLKGEFLEVSKARLEGTTWDGRGRKTESREAREIPAKGRQRGQEKYSGIKGNENKTAPGRVPAGAPGELERDWGQGLEGQSTELALLGSQIL</sequence>
<feature type="region of interest" description="Disordered" evidence="1">
    <location>
        <begin position="23"/>
        <end position="69"/>
    </location>
</feature>
<evidence type="ECO:0000256" key="1">
    <source>
        <dbReference type="SAM" id="MobiDB-lite"/>
    </source>
</evidence>
<dbReference type="Proteomes" id="UP000694563">
    <property type="component" value="Chromosome 5"/>
</dbReference>
<protein>
    <submittedName>
        <fullName evidence="2">Uncharacterized protein</fullName>
    </submittedName>
</protein>
<dbReference type="Ensembl" id="ENSCUST00005025529.1">
    <property type="protein sequence ID" value="ENSCUSP00005024656.1"/>
    <property type="gene ID" value="ENSCUSG00005015375.1"/>
</dbReference>
<name>A0A8C3VAV6_CATUS</name>
<keyword evidence="3" id="KW-1185">Reference proteome</keyword>
<accession>A0A8C3VAV6</accession>
<feature type="compositionally biased region" description="Basic and acidic residues" evidence="1">
    <location>
        <begin position="25"/>
        <end position="48"/>
    </location>
</feature>
<reference evidence="2" key="3">
    <citation type="submission" date="2025-09" db="UniProtKB">
        <authorList>
            <consortium name="Ensembl"/>
        </authorList>
    </citation>
    <scope>IDENTIFICATION</scope>
</reference>
<reference evidence="2" key="2">
    <citation type="submission" date="2025-08" db="UniProtKB">
        <authorList>
            <consortium name="Ensembl"/>
        </authorList>
    </citation>
    <scope>IDENTIFICATION</scope>
</reference>
<evidence type="ECO:0000313" key="3">
    <source>
        <dbReference type="Proteomes" id="UP000694563"/>
    </source>
</evidence>
<evidence type="ECO:0000313" key="2">
    <source>
        <dbReference type="Ensembl" id="ENSCUSP00005024656.1"/>
    </source>
</evidence>
<dbReference type="AlphaFoldDB" id="A0A8C3VAV6"/>
<organism evidence="2 3">
    <name type="scientific">Catharus ustulatus</name>
    <name type="common">Russet-backed thrush</name>
    <name type="synonym">Hylocichla ustulatus</name>
    <dbReference type="NCBI Taxonomy" id="91951"/>
    <lineage>
        <taxon>Eukaryota</taxon>
        <taxon>Metazoa</taxon>
        <taxon>Chordata</taxon>
        <taxon>Craniata</taxon>
        <taxon>Vertebrata</taxon>
        <taxon>Euteleostomi</taxon>
        <taxon>Archelosauria</taxon>
        <taxon>Archosauria</taxon>
        <taxon>Dinosauria</taxon>
        <taxon>Saurischia</taxon>
        <taxon>Theropoda</taxon>
        <taxon>Coelurosauria</taxon>
        <taxon>Aves</taxon>
        <taxon>Neognathae</taxon>
        <taxon>Neoaves</taxon>
        <taxon>Telluraves</taxon>
        <taxon>Australaves</taxon>
        <taxon>Passeriformes</taxon>
        <taxon>Turdidae</taxon>
        <taxon>Catharus</taxon>
    </lineage>
</organism>
<reference evidence="2" key="1">
    <citation type="submission" date="2020-10" db="EMBL/GenBank/DDBJ databases">
        <title>Catharus ustulatus (Swainson's thrush) genome, bCatUst1, primary haplotype v2.</title>
        <authorList>
            <person name="Delmore K."/>
            <person name="Vafadar M."/>
            <person name="Formenti G."/>
            <person name="Chow W."/>
            <person name="Pelan S."/>
            <person name="Howe K."/>
            <person name="Rhie A."/>
            <person name="Mountcastle J."/>
            <person name="Haase B."/>
            <person name="Fedrigo O."/>
            <person name="Jarvis E.D."/>
        </authorList>
    </citation>
    <scope>NUCLEOTIDE SEQUENCE [LARGE SCALE GENOMIC DNA]</scope>
</reference>